<dbReference type="InterPro" id="IPR043749">
    <property type="entry name" value="DUF5694"/>
</dbReference>
<keyword evidence="1" id="KW-0732">Signal</keyword>
<organism evidence="2 3">
    <name type="scientific">Spirosoma flavum</name>
    <dbReference type="NCBI Taxonomy" id="2048557"/>
    <lineage>
        <taxon>Bacteria</taxon>
        <taxon>Pseudomonadati</taxon>
        <taxon>Bacteroidota</taxon>
        <taxon>Cytophagia</taxon>
        <taxon>Cytophagales</taxon>
        <taxon>Cytophagaceae</taxon>
        <taxon>Spirosoma</taxon>
    </lineage>
</organism>
<proteinExistence type="predicted"/>
<dbReference type="EMBL" id="JBHUOM010000028">
    <property type="protein sequence ID" value="MFD2937434.1"/>
    <property type="molecule type" value="Genomic_DNA"/>
</dbReference>
<protein>
    <submittedName>
        <fullName evidence="2">DUF5694 domain-containing protein</fullName>
    </submittedName>
</protein>
<gene>
    <name evidence="2" type="ORF">ACFS25_26920</name>
</gene>
<accession>A0ABW6APL4</accession>
<sequence length="270" mass="30276">MYKYLSGVFLLFVSLHVVAQQPTSPKIKILLLGSVHFTPSTQDVYQNKQINLTDRQAQAQLEQMVAQLSQFSPNQICVEVPTQRQSNIDSAYQQYLKGQYKLGTDEIDQIAYPLAKRLHLPIVTCVNYRGSFDLDAVTKYAKENNQTAQLAALDRFAGSTAAGVVAAQQEKSITDLFRFINSKDELTKNAAIYTAYATRIGQGSAYPGTDLVANWYSTNLHIYTNILRAIRPTDKSIMVLFGYGHITILKHLFESNPEFDVVDVADVLRQ</sequence>
<dbReference type="Proteomes" id="UP001597512">
    <property type="component" value="Unassembled WGS sequence"/>
</dbReference>
<keyword evidence="3" id="KW-1185">Reference proteome</keyword>
<feature type="signal peptide" evidence="1">
    <location>
        <begin position="1"/>
        <end position="19"/>
    </location>
</feature>
<evidence type="ECO:0000313" key="3">
    <source>
        <dbReference type="Proteomes" id="UP001597512"/>
    </source>
</evidence>
<reference evidence="3" key="1">
    <citation type="journal article" date="2019" name="Int. J. Syst. Evol. Microbiol.">
        <title>The Global Catalogue of Microorganisms (GCM) 10K type strain sequencing project: providing services to taxonomists for standard genome sequencing and annotation.</title>
        <authorList>
            <consortium name="The Broad Institute Genomics Platform"/>
            <consortium name="The Broad Institute Genome Sequencing Center for Infectious Disease"/>
            <person name="Wu L."/>
            <person name="Ma J."/>
        </authorList>
    </citation>
    <scope>NUCLEOTIDE SEQUENCE [LARGE SCALE GENOMIC DNA]</scope>
    <source>
        <strain evidence="3">KCTC 52490</strain>
    </source>
</reference>
<name>A0ABW6APL4_9BACT</name>
<dbReference type="Pfam" id="PF18950">
    <property type="entry name" value="DUF5694"/>
    <property type="match status" value="1"/>
</dbReference>
<evidence type="ECO:0000313" key="2">
    <source>
        <dbReference type="EMBL" id="MFD2937434.1"/>
    </source>
</evidence>
<feature type="chain" id="PRO_5046323277" evidence="1">
    <location>
        <begin position="20"/>
        <end position="270"/>
    </location>
</feature>
<dbReference type="RefSeq" id="WP_381507486.1">
    <property type="nucleotide sequence ID" value="NZ_JBHUOM010000028.1"/>
</dbReference>
<evidence type="ECO:0000256" key="1">
    <source>
        <dbReference type="SAM" id="SignalP"/>
    </source>
</evidence>
<comment type="caution">
    <text evidence="2">The sequence shown here is derived from an EMBL/GenBank/DDBJ whole genome shotgun (WGS) entry which is preliminary data.</text>
</comment>